<dbReference type="AlphaFoldDB" id="A0A2I0TYK1"/>
<gene>
    <name evidence="1" type="ORF">llap_10845</name>
</gene>
<dbReference type="OrthoDB" id="73680at2759"/>
<reference evidence="2" key="2">
    <citation type="submission" date="2017-12" db="EMBL/GenBank/DDBJ databases">
        <title>Genome sequence of the Bar-tailed Godwit (Limosa lapponica baueri).</title>
        <authorList>
            <person name="Lima N.C.B."/>
            <person name="Parody-Merino A.M."/>
            <person name="Battley P.F."/>
            <person name="Fidler A.E."/>
            <person name="Prosdocimi F."/>
        </authorList>
    </citation>
    <scope>NUCLEOTIDE SEQUENCE [LARGE SCALE GENOMIC DNA]</scope>
</reference>
<sequence length="131" mass="14998">MKFNQTKCKVLHLGCGNPRHKYRLGRGWNENSSEEKDLWVLADKKFNMSQQCALTAQKANCILDCIRRSITSRIQSDVRQDIKKKISLLAMFEENICSCWISREAPADTDETQSSGDVQKWLQGTESAMLL</sequence>
<evidence type="ECO:0000313" key="1">
    <source>
        <dbReference type="EMBL" id="PKU38852.1"/>
    </source>
</evidence>
<dbReference type="Proteomes" id="UP000233556">
    <property type="component" value="Unassembled WGS sequence"/>
</dbReference>
<protein>
    <recommendedName>
        <fullName evidence="3">Rna-directed dna polymerase from mobile element jockey-like</fullName>
    </recommendedName>
</protein>
<name>A0A2I0TYK1_LIMLA</name>
<evidence type="ECO:0000313" key="2">
    <source>
        <dbReference type="Proteomes" id="UP000233556"/>
    </source>
</evidence>
<accession>A0A2I0TYK1</accession>
<organism evidence="1 2">
    <name type="scientific">Limosa lapponica baueri</name>
    <dbReference type="NCBI Taxonomy" id="1758121"/>
    <lineage>
        <taxon>Eukaryota</taxon>
        <taxon>Metazoa</taxon>
        <taxon>Chordata</taxon>
        <taxon>Craniata</taxon>
        <taxon>Vertebrata</taxon>
        <taxon>Euteleostomi</taxon>
        <taxon>Archelosauria</taxon>
        <taxon>Archosauria</taxon>
        <taxon>Dinosauria</taxon>
        <taxon>Saurischia</taxon>
        <taxon>Theropoda</taxon>
        <taxon>Coelurosauria</taxon>
        <taxon>Aves</taxon>
        <taxon>Neognathae</taxon>
        <taxon>Neoaves</taxon>
        <taxon>Charadriiformes</taxon>
        <taxon>Scolopacidae</taxon>
        <taxon>Limosa</taxon>
    </lineage>
</organism>
<proteinExistence type="predicted"/>
<reference evidence="2" key="1">
    <citation type="submission" date="2017-11" db="EMBL/GenBank/DDBJ databases">
        <authorList>
            <person name="Lima N.C."/>
            <person name="Parody-Merino A.M."/>
            <person name="Battley P.F."/>
            <person name="Fidler A.E."/>
            <person name="Prosdocimi F."/>
        </authorList>
    </citation>
    <scope>NUCLEOTIDE SEQUENCE [LARGE SCALE GENOMIC DNA]</scope>
</reference>
<keyword evidence="2" id="KW-1185">Reference proteome</keyword>
<dbReference type="EMBL" id="KZ506640">
    <property type="protein sequence ID" value="PKU38852.1"/>
    <property type="molecule type" value="Genomic_DNA"/>
</dbReference>
<evidence type="ECO:0008006" key="3">
    <source>
        <dbReference type="Google" id="ProtNLM"/>
    </source>
</evidence>
<dbReference type="PANTHER" id="PTHR33332">
    <property type="entry name" value="REVERSE TRANSCRIPTASE DOMAIN-CONTAINING PROTEIN"/>
    <property type="match status" value="1"/>
</dbReference>